<dbReference type="InterPro" id="IPR050142">
    <property type="entry name" value="MADS-box/MEF2_TF"/>
</dbReference>
<dbReference type="CDD" id="cd00266">
    <property type="entry name" value="MADS_SRF_like"/>
    <property type="match status" value="1"/>
</dbReference>
<dbReference type="InterPro" id="IPR036879">
    <property type="entry name" value="TF_MADSbox_sf"/>
</dbReference>
<keyword evidence="2" id="KW-0805">Transcription regulation</keyword>
<dbReference type="InterPro" id="IPR033897">
    <property type="entry name" value="SRF-like_MADS-box"/>
</dbReference>
<dbReference type="InParanoid" id="A0A804L8F3"/>
<dbReference type="OrthoDB" id="762064at2759"/>
<dbReference type="Pfam" id="PF00319">
    <property type="entry name" value="SRF-TF"/>
    <property type="match status" value="1"/>
</dbReference>
<reference evidence="9" key="2">
    <citation type="submission" date="2021-05" db="UniProtKB">
        <authorList>
            <consortium name="EnsemblPlants"/>
        </authorList>
    </citation>
    <scope>IDENTIFICATION</scope>
    <source>
        <strain evidence="9">subsp. malaccensis</strain>
    </source>
</reference>
<gene>
    <name evidence="8" type="ORF">GSMUA_08850.1</name>
</gene>
<feature type="coiled-coil region" evidence="6">
    <location>
        <begin position="112"/>
        <end position="139"/>
    </location>
</feature>
<protein>
    <submittedName>
        <fullName evidence="8">(wild Malaysian banana) hypothetical protein</fullName>
    </submittedName>
</protein>
<dbReference type="PANTHER" id="PTHR48019">
    <property type="entry name" value="SERUM RESPONSE FACTOR HOMOLOG"/>
    <property type="match status" value="1"/>
</dbReference>
<dbReference type="FunCoup" id="A0A804L8F3">
    <property type="interactions" value="4598"/>
</dbReference>
<evidence type="ECO:0000256" key="5">
    <source>
        <dbReference type="ARBA" id="ARBA00023242"/>
    </source>
</evidence>
<organism evidence="9 10">
    <name type="scientific">Musa acuminata subsp. malaccensis</name>
    <name type="common">Wild banana</name>
    <name type="synonym">Musa malaccensis</name>
    <dbReference type="NCBI Taxonomy" id="214687"/>
    <lineage>
        <taxon>Eukaryota</taxon>
        <taxon>Viridiplantae</taxon>
        <taxon>Streptophyta</taxon>
        <taxon>Embryophyta</taxon>
        <taxon>Tracheophyta</taxon>
        <taxon>Spermatophyta</taxon>
        <taxon>Magnoliopsida</taxon>
        <taxon>Liliopsida</taxon>
        <taxon>Zingiberales</taxon>
        <taxon>Musaceae</taxon>
        <taxon>Musa</taxon>
    </lineage>
</organism>
<dbReference type="GO" id="GO:0045944">
    <property type="term" value="P:positive regulation of transcription by RNA polymerase II"/>
    <property type="evidence" value="ECO:0007669"/>
    <property type="project" value="InterPro"/>
</dbReference>
<dbReference type="Gramene" id="Ma11_t16180.1">
    <property type="protein sequence ID" value="Ma11_p16180.1"/>
    <property type="gene ID" value="Ma11_g16180"/>
</dbReference>
<evidence type="ECO:0000256" key="2">
    <source>
        <dbReference type="ARBA" id="ARBA00023015"/>
    </source>
</evidence>
<dbReference type="SMART" id="SM00432">
    <property type="entry name" value="MADS"/>
    <property type="match status" value="1"/>
</dbReference>
<evidence type="ECO:0000256" key="4">
    <source>
        <dbReference type="ARBA" id="ARBA00023163"/>
    </source>
</evidence>
<keyword evidence="10" id="KW-1185">Reference proteome</keyword>
<evidence type="ECO:0000259" key="7">
    <source>
        <dbReference type="PROSITE" id="PS50066"/>
    </source>
</evidence>
<accession>A0A804L8F3</accession>
<keyword evidence="5" id="KW-0539">Nucleus</keyword>
<dbReference type="PRINTS" id="PR00404">
    <property type="entry name" value="MADSDOMAIN"/>
</dbReference>
<dbReference type="GO" id="GO:0000981">
    <property type="term" value="F:DNA-binding transcription factor activity, RNA polymerase II-specific"/>
    <property type="evidence" value="ECO:0007669"/>
    <property type="project" value="InterPro"/>
</dbReference>
<dbReference type="AlphaFoldDB" id="A0A804L8F3"/>
<evidence type="ECO:0000313" key="10">
    <source>
        <dbReference type="Proteomes" id="UP000012960"/>
    </source>
</evidence>
<name>A0A804L8F3_MUSAM</name>
<evidence type="ECO:0000256" key="1">
    <source>
        <dbReference type="ARBA" id="ARBA00004123"/>
    </source>
</evidence>
<dbReference type="Proteomes" id="UP000012960">
    <property type="component" value="Unplaced"/>
</dbReference>
<proteinExistence type="predicted"/>
<dbReference type="GO" id="GO:0046983">
    <property type="term" value="F:protein dimerization activity"/>
    <property type="evidence" value="ECO:0007669"/>
    <property type="project" value="InterPro"/>
</dbReference>
<dbReference type="GO" id="GO:0005634">
    <property type="term" value="C:nucleus"/>
    <property type="evidence" value="ECO:0007669"/>
    <property type="project" value="UniProtKB-SubCell"/>
</dbReference>
<reference evidence="8" key="1">
    <citation type="submission" date="2021-03" db="EMBL/GenBank/DDBJ databases">
        <authorList>
            <consortium name="Genoscope - CEA"/>
            <person name="William W."/>
        </authorList>
    </citation>
    <scope>NUCLEOTIDE SEQUENCE</scope>
    <source>
        <strain evidence="8">Doubled-haploid Pahang</strain>
    </source>
</reference>
<evidence type="ECO:0000256" key="3">
    <source>
        <dbReference type="ARBA" id="ARBA00023125"/>
    </source>
</evidence>
<evidence type="ECO:0000313" key="8">
    <source>
        <dbReference type="EMBL" id="CAG1864743.1"/>
    </source>
</evidence>
<dbReference type="EnsemblPlants" id="Ma11_t16180.1">
    <property type="protein sequence ID" value="Ma11_p16180.1"/>
    <property type="gene ID" value="Ma11_g16180"/>
</dbReference>
<dbReference type="PROSITE" id="PS50066">
    <property type="entry name" value="MADS_BOX_2"/>
    <property type="match status" value="1"/>
</dbReference>
<evidence type="ECO:0000256" key="6">
    <source>
        <dbReference type="SAM" id="Coils"/>
    </source>
</evidence>
<dbReference type="GO" id="GO:0000987">
    <property type="term" value="F:cis-regulatory region sequence-specific DNA binding"/>
    <property type="evidence" value="ECO:0007669"/>
    <property type="project" value="InterPro"/>
</dbReference>
<dbReference type="InterPro" id="IPR002100">
    <property type="entry name" value="TF_MADSbox"/>
</dbReference>
<dbReference type="EMBL" id="HG996475">
    <property type="protein sequence ID" value="CAG1864743.1"/>
    <property type="molecule type" value="Genomic_DNA"/>
</dbReference>
<keyword evidence="3" id="KW-0238">DNA-binding</keyword>
<dbReference type="Gene3D" id="3.40.1810.10">
    <property type="entry name" value="Transcription factor, MADS-box"/>
    <property type="match status" value="1"/>
</dbReference>
<keyword evidence="4" id="KW-0804">Transcription</keyword>
<comment type="subcellular location">
    <subcellularLocation>
        <location evidence="1">Nucleus</location>
    </subcellularLocation>
</comment>
<dbReference type="SUPFAM" id="SSF55455">
    <property type="entry name" value="SRF-like"/>
    <property type="match status" value="1"/>
</dbReference>
<keyword evidence="6" id="KW-0175">Coiled coil</keyword>
<evidence type="ECO:0000313" key="9">
    <source>
        <dbReference type="EnsemblPlants" id="Ma11_p16180.1"/>
    </source>
</evidence>
<dbReference type="FunFam" id="3.40.1810.10:FF:000024">
    <property type="entry name" value="Agamous-like MADS-box protein AGL80"/>
    <property type="match status" value="1"/>
</dbReference>
<dbReference type="OMA" id="DAFAMTP"/>
<feature type="domain" description="MADS-box" evidence="7">
    <location>
        <begin position="19"/>
        <end position="67"/>
    </location>
</feature>
<sequence>MILCYIKMDEGFLFPAATMARKKLKLAWIANESTRRATYKKRKKGLVKKVSELATLCNVKVCMVIYGPQEAEPEAWPSVPEAVGVLTRFRSMPEMEQQRKMMDQEGLLRQRAAKVQEQLRRQERDNRDLEAALLMHQALAGRRLHDLGIEDATGLAWVVDRKLKAVQEKINQEMTQLALLSAEASSAGDKEPKNPMEMAMETLQRQNWLLNPIHSNANANANADAVFGGGEEIMPISYNDHNATWLDPYFPVN</sequence>